<evidence type="ECO:0000256" key="1">
    <source>
        <dbReference type="SAM" id="MobiDB-lite"/>
    </source>
</evidence>
<organism evidence="2 3">
    <name type="scientific">Pelobates cultripes</name>
    <name type="common">Western spadefoot toad</name>
    <dbReference type="NCBI Taxonomy" id="61616"/>
    <lineage>
        <taxon>Eukaryota</taxon>
        <taxon>Metazoa</taxon>
        <taxon>Chordata</taxon>
        <taxon>Craniata</taxon>
        <taxon>Vertebrata</taxon>
        <taxon>Euteleostomi</taxon>
        <taxon>Amphibia</taxon>
        <taxon>Batrachia</taxon>
        <taxon>Anura</taxon>
        <taxon>Pelobatoidea</taxon>
        <taxon>Pelobatidae</taxon>
        <taxon>Pelobates</taxon>
    </lineage>
</organism>
<feature type="non-terminal residue" evidence="2">
    <location>
        <position position="60"/>
    </location>
</feature>
<evidence type="ECO:0000313" key="2">
    <source>
        <dbReference type="EMBL" id="CAH2252494.1"/>
    </source>
</evidence>
<name>A0AAD1VVX1_PELCU</name>
<dbReference type="Proteomes" id="UP001295444">
    <property type="component" value="Chromosome 02"/>
</dbReference>
<sequence length="60" mass="6767">MQENHEPWQQRATGNKGKKNSRTAVTKRLTDSEDMTGHTADWSRAQKGLRTIKTAGEQQA</sequence>
<evidence type="ECO:0000313" key="3">
    <source>
        <dbReference type="Proteomes" id="UP001295444"/>
    </source>
</evidence>
<protein>
    <submittedName>
        <fullName evidence="2">Uncharacterized protein</fullName>
    </submittedName>
</protein>
<dbReference type="AlphaFoldDB" id="A0AAD1VVX1"/>
<reference evidence="2" key="1">
    <citation type="submission" date="2022-03" db="EMBL/GenBank/DDBJ databases">
        <authorList>
            <person name="Alioto T."/>
            <person name="Alioto T."/>
            <person name="Gomez Garrido J."/>
        </authorList>
    </citation>
    <scope>NUCLEOTIDE SEQUENCE</scope>
</reference>
<dbReference type="EMBL" id="OW240913">
    <property type="protein sequence ID" value="CAH2252494.1"/>
    <property type="molecule type" value="Genomic_DNA"/>
</dbReference>
<proteinExistence type="predicted"/>
<accession>A0AAD1VVX1</accession>
<feature type="region of interest" description="Disordered" evidence="1">
    <location>
        <begin position="1"/>
        <end position="60"/>
    </location>
</feature>
<keyword evidence="3" id="KW-1185">Reference proteome</keyword>
<gene>
    <name evidence="2" type="ORF">PECUL_23A039278</name>
</gene>